<proteinExistence type="predicted"/>
<evidence type="ECO:0000259" key="12">
    <source>
        <dbReference type="Pfam" id="PF07730"/>
    </source>
</evidence>
<keyword evidence="10" id="KW-0472">Membrane</keyword>
<keyword evidence="6 13" id="KW-0418">Kinase</keyword>
<feature type="domain" description="Histidine kinase/HSP90-like ATPase" evidence="11">
    <location>
        <begin position="288"/>
        <end position="390"/>
    </location>
</feature>
<dbReference type="InterPro" id="IPR003594">
    <property type="entry name" value="HATPase_dom"/>
</dbReference>
<reference evidence="13" key="1">
    <citation type="submission" date="2021-04" db="EMBL/GenBank/DDBJ databases">
        <title>Sequencing of actinobacteria type strains.</title>
        <authorList>
            <person name="Nguyen G.-S."/>
            <person name="Wentzel A."/>
        </authorList>
    </citation>
    <scope>NUCLEOTIDE SEQUENCE</scope>
    <source>
        <strain evidence="13">DSM 42095</strain>
    </source>
</reference>
<evidence type="ECO:0000256" key="5">
    <source>
        <dbReference type="ARBA" id="ARBA00022741"/>
    </source>
</evidence>
<dbReference type="Pfam" id="PF07730">
    <property type="entry name" value="HisKA_3"/>
    <property type="match status" value="1"/>
</dbReference>
<sequence>MLGPANEPWLNHCLAALVSLPLLLRRRFPEAVAGVALVAAVTQMSSFVCPFAFYAVGAYRGTRHRAVVWGSAVVGFLALAPWTQPGFGLRDLVTWVLLRYVLQVLLPLVIGLYADARRAMLAALVERAERAEREQSLIAEAARVEERTRIAGEMHDVVSHQVSLMVVHANALEVVAHDPEVTREAAVTIRTAGRQALDELREMIGVLRRGPDEDARPADGDGRTGEGTPDGKDGTGDGDSGDGGQRTARRPRPGLEQIPALVDASRAAGLKAVLRVEGEPRALPDAAERAAYRVVQEALTNVHKHAAGADTEVRLAHGAEALHVSVVNARPGRSAPRPGSSPGAEEEPLLPSGGHGLIGLGERVRLVGGTIETGPRPDGGFRVAITLPAPAAAQDPAASAEAPRAEDGPPPDGPRHDPDSGSDGGPRDG</sequence>
<feature type="transmembrane region" description="Helical" evidence="10">
    <location>
        <begin position="31"/>
        <end position="54"/>
    </location>
</feature>
<protein>
    <recommendedName>
        <fullName evidence="2">histidine kinase</fullName>
        <ecNumber evidence="2">2.7.13.3</ecNumber>
    </recommendedName>
</protein>
<feature type="transmembrane region" description="Helical" evidence="10">
    <location>
        <begin position="95"/>
        <end position="114"/>
    </location>
</feature>
<dbReference type="GO" id="GO:0005524">
    <property type="term" value="F:ATP binding"/>
    <property type="evidence" value="ECO:0007669"/>
    <property type="project" value="UniProtKB-KW"/>
</dbReference>
<comment type="caution">
    <text evidence="13">The sequence shown here is derived from an EMBL/GenBank/DDBJ whole genome shotgun (WGS) entry which is preliminary data.</text>
</comment>
<evidence type="ECO:0000313" key="13">
    <source>
        <dbReference type="EMBL" id="MBR7677125.1"/>
    </source>
</evidence>
<feature type="compositionally biased region" description="Basic and acidic residues" evidence="9">
    <location>
        <begin position="209"/>
        <end position="235"/>
    </location>
</feature>
<keyword evidence="14" id="KW-1185">Reference proteome</keyword>
<feature type="region of interest" description="Disordered" evidence="9">
    <location>
        <begin position="327"/>
        <end position="356"/>
    </location>
</feature>
<keyword evidence="7" id="KW-0067">ATP-binding</keyword>
<evidence type="ECO:0000256" key="2">
    <source>
        <dbReference type="ARBA" id="ARBA00012438"/>
    </source>
</evidence>
<gene>
    <name evidence="13" type="ORF">KDA82_29835</name>
</gene>
<evidence type="ECO:0000256" key="7">
    <source>
        <dbReference type="ARBA" id="ARBA00022840"/>
    </source>
</evidence>
<evidence type="ECO:0000256" key="3">
    <source>
        <dbReference type="ARBA" id="ARBA00022553"/>
    </source>
</evidence>
<dbReference type="EMBL" id="JAGSMN010000834">
    <property type="protein sequence ID" value="MBR7677125.1"/>
    <property type="molecule type" value="Genomic_DNA"/>
</dbReference>
<name>A0A8T4IZD4_9ACTN</name>
<keyword evidence="10" id="KW-0812">Transmembrane</keyword>
<evidence type="ECO:0000256" key="10">
    <source>
        <dbReference type="SAM" id="Phobius"/>
    </source>
</evidence>
<dbReference type="AlphaFoldDB" id="A0A8T4IZD4"/>
<feature type="region of interest" description="Disordered" evidence="9">
    <location>
        <begin position="369"/>
        <end position="429"/>
    </location>
</feature>
<evidence type="ECO:0000256" key="9">
    <source>
        <dbReference type="SAM" id="MobiDB-lite"/>
    </source>
</evidence>
<dbReference type="InterPro" id="IPR036890">
    <property type="entry name" value="HATPase_C_sf"/>
</dbReference>
<keyword evidence="3" id="KW-0597">Phosphoprotein</keyword>
<dbReference type="InterPro" id="IPR050482">
    <property type="entry name" value="Sensor_HK_TwoCompSys"/>
</dbReference>
<dbReference type="GO" id="GO:0016020">
    <property type="term" value="C:membrane"/>
    <property type="evidence" value="ECO:0007669"/>
    <property type="project" value="InterPro"/>
</dbReference>
<evidence type="ECO:0000256" key="1">
    <source>
        <dbReference type="ARBA" id="ARBA00000085"/>
    </source>
</evidence>
<keyword evidence="10" id="KW-1133">Transmembrane helix</keyword>
<feature type="domain" description="Signal transduction histidine kinase subgroup 3 dimerisation and phosphoacceptor" evidence="12">
    <location>
        <begin position="146"/>
        <end position="209"/>
    </location>
</feature>
<dbReference type="GO" id="GO:0000155">
    <property type="term" value="F:phosphorelay sensor kinase activity"/>
    <property type="evidence" value="ECO:0007669"/>
    <property type="project" value="InterPro"/>
</dbReference>
<organism evidence="13 14">
    <name type="scientific">Streptomyces daliensis</name>
    <dbReference type="NCBI Taxonomy" id="299421"/>
    <lineage>
        <taxon>Bacteria</taxon>
        <taxon>Bacillati</taxon>
        <taxon>Actinomycetota</taxon>
        <taxon>Actinomycetes</taxon>
        <taxon>Kitasatosporales</taxon>
        <taxon>Streptomycetaceae</taxon>
        <taxon>Streptomyces</taxon>
    </lineage>
</organism>
<evidence type="ECO:0000259" key="11">
    <source>
        <dbReference type="Pfam" id="PF02518"/>
    </source>
</evidence>
<keyword evidence="4" id="KW-0808">Transferase</keyword>
<dbReference type="Gene3D" id="3.30.565.10">
    <property type="entry name" value="Histidine kinase-like ATPase, C-terminal domain"/>
    <property type="match status" value="1"/>
</dbReference>
<evidence type="ECO:0000313" key="14">
    <source>
        <dbReference type="Proteomes" id="UP000675554"/>
    </source>
</evidence>
<dbReference type="InterPro" id="IPR011712">
    <property type="entry name" value="Sig_transdc_His_kin_sub3_dim/P"/>
</dbReference>
<dbReference type="SUPFAM" id="SSF55874">
    <property type="entry name" value="ATPase domain of HSP90 chaperone/DNA topoisomerase II/histidine kinase"/>
    <property type="match status" value="1"/>
</dbReference>
<dbReference type="Pfam" id="PF02518">
    <property type="entry name" value="HATPase_c"/>
    <property type="match status" value="1"/>
</dbReference>
<evidence type="ECO:0000256" key="4">
    <source>
        <dbReference type="ARBA" id="ARBA00022679"/>
    </source>
</evidence>
<feature type="compositionally biased region" description="Low complexity" evidence="9">
    <location>
        <begin position="329"/>
        <end position="343"/>
    </location>
</feature>
<keyword evidence="8" id="KW-0902">Two-component regulatory system</keyword>
<keyword evidence="5" id="KW-0547">Nucleotide-binding</keyword>
<dbReference type="PANTHER" id="PTHR24421:SF10">
    <property type="entry name" value="NITRATE_NITRITE SENSOR PROTEIN NARQ"/>
    <property type="match status" value="1"/>
</dbReference>
<dbReference type="Gene3D" id="1.20.5.1930">
    <property type="match status" value="1"/>
</dbReference>
<feature type="region of interest" description="Disordered" evidence="9">
    <location>
        <begin position="206"/>
        <end position="261"/>
    </location>
</feature>
<comment type="catalytic activity">
    <reaction evidence="1">
        <text>ATP + protein L-histidine = ADP + protein N-phospho-L-histidine.</text>
        <dbReference type="EC" id="2.7.13.3"/>
    </reaction>
</comment>
<evidence type="ECO:0000256" key="8">
    <source>
        <dbReference type="ARBA" id="ARBA00023012"/>
    </source>
</evidence>
<dbReference type="GO" id="GO:0046983">
    <property type="term" value="F:protein dimerization activity"/>
    <property type="evidence" value="ECO:0007669"/>
    <property type="project" value="InterPro"/>
</dbReference>
<feature type="transmembrane region" description="Helical" evidence="10">
    <location>
        <begin position="66"/>
        <end position="83"/>
    </location>
</feature>
<evidence type="ECO:0000256" key="6">
    <source>
        <dbReference type="ARBA" id="ARBA00022777"/>
    </source>
</evidence>
<accession>A0A8T4IZD4</accession>
<feature type="compositionally biased region" description="Basic and acidic residues" evidence="9">
    <location>
        <begin position="403"/>
        <end position="429"/>
    </location>
</feature>
<dbReference type="CDD" id="cd16917">
    <property type="entry name" value="HATPase_UhpB-NarQ-NarX-like"/>
    <property type="match status" value="1"/>
</dbReference>
<feature type="compositionally biased region" description="Low complexity" evidence="9">
    <location>
        <begin position="388"/>
        <end position="402"/>
    </location>
</feature>
<dbReference type="Proteomes" id="UP000675554">
    <property type="component" value="Unassembled WGS sequence"/>
</dbReference>
<dbReference type="PANTHER" id="PTHR24421">
    <property type="entry name" value="NITRATE/NITRITE SENSOR PROTEIN NARX-RELATED"/>
    <property type="match status" value="1"/>
</dbReference>
<dbReference type="EC" id="2.7.13.3" evidence="2"/>